<comment type="caution">
    <text evidence="2">The sequence shown here is derived from an EMBL/GenBank/DDBJ whole genome shotgun (WGS) entry which is preliminary data.</text>
</comment>
<gene>
    <name evidence="2" type="ORF">KFK09_004004</name>
</gene>
<organism evidence="2 3">
    <name type="scientific">Dendrobium nobile</name>
    <name type="common">Orchid</name>
    <dbReference type="NCBI Taxonomy" id="94219"/>
    <lineage>
        <taxon>Eukaryota</taxon>
        <taxon>Viridiplantae</taxon>
        <taxon>Streptophyta</taxon>
        <taxon>Embryophyta</taxon>
        <taxon>Tracheophyta</taxon>
        <taxon>Spermatophyta</taxon>
        <taxon>Magnoliopsida</taxon>
        <taxon>Liliopsida</taxon>
        <taxon>Asparagales</taxon>
        <taxon>Orchidaceae</taxon>
        <taxon>Epidendroideae</taxon>
        <taxon>Malaxideae</taxon>
        <taxon>Dendrobiinae</taxon>
        <taxon>Dendrobium</taxon>
    </lineage>
</organism>
<evidence type="ECO:0000313" key="3">
    <source>
        <dbReference type="Proteomes" id="UP000829196"/>
    </source>
</evidence>
<proteinExistence type="predicted"/>
<protein>
    <submittedName>
        <fullName evidence="2">Uncharacterized protein</fullName>
    </submittedName>
</protein>
<evidence type="ECO:0000313" key="2">
    <source>
        <dbReference type="EMBL" id="KAI0524627.1"/>
    </source>
</evidence>
<name>A0A8T3C4K2_DENNO</name>
<sequence>MKGYKITGWESHGSHGQGVGNGNVIKNPASLLIHSHCQFQIEMNASRPALSHSMLPVQILSSRDFYDSLIRSCMMLEFIFR</sequence>
<accession>A0A8T3C4K2</accession>
<dbReference type="Proteomes" id="UP000829196">
    <property type="component" value="Unassembled WGS sequence"/>
</dbReference>
<keyword evidence="3" id="KW-1185">Reference proteome</keyword>
<dbReference type="AlphaFoldDB" id="A0A8T3C4K2"/>
<evidence type="ECO:0000256" key="1">
    <source>
        <dbReference type="SAM" id="MobiDB-lite"/>
    </source>
</evidence>
<feature type="region of interest" description="Disordered" evidence="1">
    <location>
        <begin position="1"/>
        <end position="20"/>
    </location>
</feature>
<dbReference type="EMBL" id="JAGYWB010000004">
    <property type="protein sequence ID" value="KAI0524627.1"/>
    <property type="molecule type" value="Genomic_DNA"/>
</dbReference>
<reference evidence="2" key="1">
    <citation type="journal article" date="2022" name="Front. Genet.">
        <title>Chromosome-Scale Assembly of the Dendrobium nobile Genome Provides Insights Into the Molecular Mechanism of the Biosynthesis of the Medicinal Active Ingredient of Dendrobium.</title>
        <authorList>
            <person name="Xu Q."/>
            <person name="Niu S.-C."/>
            <person name="Li K.-L."/>
            <person name="Zheng P.-J."/>
            <person name="Zhang X.-J."/>
            <person name="Jia Y."/>
            <person name="Liu Y."/>
            <person name="Niu Y.-X."/>
            <person name="Yu L.-H."/>
            <person name="Chen D.-F."/>
            <person name="Zhang G.-Q."/>
        </authorList>
    </citation>
    <scope>NUCLEOTIDE SEQUENCE</scope>
    <source>
        <tissue evidence="2">Leaf</tissue>
    </source>
</reference>